<evidence type="ECO:0000256" key="6">
    <source>
        <dbReference type="SAM" id="Phobius"/>
    </source>
</evidence>
<dbReference type="InterPro" id="IPR009875">
    <property type="entry name" value="PilZ_domain"/>
</dbReference>
<dbReference type="EMBL" id="DACTUL010000003">
    <property type="protein sequence ID" value="HAT6342853.1"/>
    <property type="molecule type" value="Genomic_DNA"/>
</dbReference>
<reference evidence="8" key="2">
    <citation type="submission" date="2020-01" db="EMBL/GenBank/DDBJ databases">
        <authorList>
            <consortium name="NCBI Pathogen Detection Project"/>
        </authorList>
    </citation>
    <scope>NUCLEOTIDE SEQUENCE</scope>
    <source>
        <strain evidence="8">OLC2673_Aeromonas</strain>
    </source>
</reference>
<evidence type="ECO:0000256" key="1">
    <source>
        <dbReference type="ARBA" id="ARBA00004370"/>
    </source>
</evidence>
<evidence type="ECO:0000313" key="8">
    <source>
        <dbReference type="EMBL" id="HAT6342853.1"/>
    </source>
</evidence>
<dbReference type="InterPro" id="IPR004089">
    <property type="entry name" value="MCPsignal_dom"/>
</dbReference>
<dbReference type="Pfam" id="PF07238">
    <property type="entry name" value="PilZ"/>
    <property type="match status" value="1"/>
</dbReference>
<dbReference type="Proteomes" id="UP000859505">
    <property type="component" value="Unassembled WGS sequence"/>
</dbReference>
<comment type="similarity">
    <text evidence="3">Belongs to the methyl-accepting chemotaxis (MCP) protein family.</text>
</comment>
<keyword evidence="6" id="KW-1133">Transmembrane helix</keyword>
<dbReference type="GO" id="GO:0006935">
    <property type="term" value="P:chemotaxis"/>
    <property type="evidence" value="ECO:0007669"/>
    <property type="project" value="UniProtKB-ARBA"/>
</dbReference>
<comment type="subcellular location">
    <subcellularLocation>
        <location evidence="1">Membrane</location>
    </subcellularLocation>
</comment>
<feature type="transmembrane region" description="Helical" evidence="6">
    <location>
        <begin position="206"/>
        <end position="228"/>
    </location>
</feature>
<dbReference type="Gene3D" id="2.40.10.220">
    <property type="entry name" value="predicted glycosyltransferase like domains"/>
    <property type="match status" value="1"/>
</dbReference>
<evidence type="ECO:0000256" key="3">
    <source>
        <dbReference type="ARBA" id="ARBA00029447"/>
    </source>
</evidence>
<dbReference type="SMART" id="SM00283">
    <property type="entry name" value="MA"/>
    <property type="match status" value="1"/>
</dbReference>
<dbReference type="GO" id="GO:0035438">
    <property type="term" value="F:cyclic-di-GMP binding"/>
    <property type="evidence" value="ECO:0007669"/>
    <property type="project" value="InterPro"/>
</dbReference>
<keyword evidence="5" id="KW-0175">Coiled coil</keyword>
<dbReference type="Gene3D" id="1.10.287.950">
    <property type="entry name" value="Methyl-accepting chemotaxis protein"/>
    <property type="match status" value="1"/>
</dbReference>
<dbReference type="PANTHER" id="PTHR32089">
    <property type="entry name" value="METHYL-ACCEPTING CHEMOTAXIS PROTEIN MCPB"/>
    <property type="match status" value="1"/>
</dbReference>
<evidence type="ECO:0000256" key="4">
    <source>
        <dbReference type="PROSITE-ProRule" id="PRU00284"/>
    </source>
</evidence>
<protein>
    <submittedName>
        <fullName evidence="8">Methyl-accepting chemotaxis protein</fullName>
    </submittedName>
</protein>
<dbReference type="Pfam" id="PF00015">
    <property type="entry name" value="MCPsignal"/>
    <property type="match status" value="1"/>
</dbReference>
<reference evidence="8" key="1">
    <citation type="journal article" date="2018" name="Genome Biol.">
        <title>SKESA: strategic k-mer extension for scrupulous assemblies.</title>
        <authorList>
            <person name="Souvorov A."/>
            <person name="Agarwala R."/>
            <person name="Lipman D.J."/>
        </authorList>
    </citation>
    <scope>NUCLEOTIDE SEQUENCE</scope>
    <source>
        <strain evidence="8">OLC2673_Aeromonas</strain>
    </source>
</reference>
<dbReference type="AlphaFoldDB" id="A0AAD3U7T5"/>
<feature type="coiled-coil region" evidence="5">
    <location>
        <begin position="362"/>
        <end position="389"/>
    </location>
</feature>
<dbReference type="PROSITE" id="PS50111">
    <property type="entry name" value="CHEMOTAXIS_TRANSDUC_2"/>
    <property type="match status" value="1"/>
</dbReference>
<evidence type="ECO:0000256" key="5">
    <source>
        <dbReference type="SAM" id="Coils"/>
    </source>
</evidence>
<proteinExistence type="inferred from homology"/>
<evidence type="ECO:0000313" key="9">
    <source>
        <dbReference type="Proteomes" id="UP000859505"/>
    </source>
</evidence>
<keyword evidence="6" id="KW-0812">Transmembrane</keyword>
<sequence>MATAQGLLQDTAFDQTEAHAVSHAPRGRHSVKRMMILGGILVAVPLIVASIVSLWSSQAQLRAQEKVERFNQAHLIFKETRYDLVQIQQFITDAAVTGNTEEGLAEAATFRDTALQNLDTLMRSLPDLSDELLPMQETVKGLYEKGTAMVDTYSRQGQAAGNLMMSSQGGFDHMVININERLERINHQLDSQITRAVASRDEAKELALLMGLVAGLVSLLFVALAYFIQYRYLMRTLGGEPDYAARVAAEIAAGNLTVTIQTRSADNHSVLGAMRLMAAQLSRHMRQIDLRTRQLAQSSYQISDISRTITDASQLEQHHSTEVTRASNDLSCAAEAVSGLASQVGQQAELAYQSAHRSTRVMSENIEEMRHAVTEAQQAEQKTRQLSEASQRIQVITQSITAITEQTNLLALNAAIEAARAGEYGRGFAVVADEVRKLANNAGQATKEINEIVTTLSRLIGENESSVKSVIARTHLTMDKAHEASQSINGLMTEIERSVGAADQIRGTSDEQMGKLSSLNAHLHDLLHALAENTEKVQTTGIISRTLYQESSQLRDIMEQFRFEAESGADRSEHELRRAPRMYQHMMVKVQAGGGFHESITEDFSITGLRLRTVQPLALDQRAEVELKIYTPKPSIDLYRNQTPLTIKARVMWSRQAEEGEVYGLEFIEVAPQARSQLEACFKHYALEPTYTG</sequence>
<dbReference type="SUPFAM" id="SSF58104">
    <property type="entry name" value="Methyl-accepting chemotaxis protein (MCP) signaling domain"/>
    <property type="match status" value="1"/>
</dbReference>
<gene>
    <name evidence="8" type="ORF">JAJ28_000529</name>
</gene>
<keyword evidence="6" id="KW-0472">Membrane</keyword>
<keyword evidence="2 4" id="KW-0807">Transducer</keyword>
<dbReference type="PANTHER" id="PTHR32089:SF120">
    <property type="entry name" value="METHYL-ACCEPTING CHEMOTAXIS PROTEIN TLPQ"/>
    <property type="match status" value="1"/>
</dbReference>
<organism evidence="8 9">
    <name type="scientific">Aeromonas hydrophila</name>
    <dbReference type="NCBI Taxonomy" id="644"/>
    <lineage>
        <taxon>Bacteria</taxon>
        <taxon>Pseudomonadati</taxon>
        <taxon>Pseudomonadota</taxon>
        <taxon>Gammaproteobacteria</taxon>
        <taxon>Aeromonadales</taxon>
        <taxon>Aeromonadaceae</taxon>
        <taxon>Aeromonas</taxon>
    </lineage>
</organism>
<dbReference type="GO" id="GO:0016020">
    <property type="term" value="C:membrane"/>
    <property type="evidence" value="ECO:0007669"/>
    <property type="project" value="UniProtKB-SubCell"/>
</dbReference>
<evidence type="ECO:0000259" key="7">
    <source>
        <dbReference type="PROSITE" id="PS50111"/>
    </source>
</evidence>
<feature type="domain" description="Methyl-accepting transducer" evidence="7">
    <location>
        <begin position="291"/>
        <end position="527"/>
    </location>
</feature>
<name>A0AAD3U7T5_AERHY</name>
<dbReference type="SUPFAM" id="SSF141371">
    <property type="entry name" value="PilZ domain-like"/>
    <property type="match status" value="1"/>
</dbReference>
<feature type="transmembrane region" description="Helical" evidence="6">
    <location>
        <begin position="35"/>
        <end position="55"/>
    </location>
</feature>
<evidence type="ECO:0000256" key="2">
    <source>
        <dbReference type="ARBA" id="ARBA00023224"/>
    </source>
</evidence>
<dbReference type="GO" id="GO:0007165">
    <property type="term" value="P:signal transduction"/>
    <property type="evidence" value="ECO:0007669"/>
    <property type="project" value="UniProtKB-KW"/>
</dbReference>
<accession>A0AAD3U7T5</accession>
<comment type="caution">
    <text evidence="8">The sequence shown here is derived from an EMBL/GenBank/DDBJ whole genome shotgun (WGS) entry which is preliminary data.</text>
</comment>